<keyword evidence="8" id="KW-1185">Reference proteome</keyword>
<dbReference type="KEGG" id="ahs:AHALO_0404"/>
<dbReference type="Pfam" id="PF04542">
    <property type="entry name" value="Sigma70_r2"/>
    <property type="match status" value="1"/>
</dbReference>
<feature type="domain" description="RNA polymerase sigma factor 70 region 4 type 2" evidence="6">
    <location>
        <begin position="97"/>
        <end position="144"/>
    </location>
</feature>
<dbReference type="SUPFAM" id="SSF88659">
    <property type="entry name" value="Sigma3 and sigma4 domains of RNA polymerase sigma factors"/>
    <property type="match status" value="1"/>
</dbReference>
<dbReference type="SUPFAM" id="SSF88946">
    <property type="entry name" value="Sigma2 domain of RNA polymerase sigma factors"/>
    <property type="match status" value="1"/>
</dbReference>
<comment type="caution">
    <text evidence="7">The sequence shown here is derived from an EMBL/GenBank/DDBJ whole genome shotgun (WGS) entry which is preliminary data.</text>
</comment>
<accession>A0A2N1J641</accession>
<dbReference type="InterPro" id="IPR036388">
    <property type="entry name" value="WH-like_DNA-bd_sf"/>
</dbReference>
<reference evidence="7 8" key="1">
    <citation type="submission" date="2017-09" db="EMBL/GenBank/DDBJ databases">
        <title>Genomics of the genus Arcobacter.</title>
        <authorList>
            <person name="Perez-Cataluna A."/>
            <person name="Figueras M.J."/>
            <person name="Salas-Masso N."/>
        </authorList>
    </citation>
    <scope>NUCLEOTIDE SEQUENCE [LARGE SCALE GENOMIC DNA]</scope>
    <source>
        <strain evidence="7 8">DSM 18005</strain>
    </source>
</reference>
<evidence type="ECO:0000313" key="7">
    <source>
        <dbReference type="EMBL" id="PKI82035.1"/>
    </source>
</evidence>
<evidence type="ECO:0000313" key="8">
    <source>
        <dbReference type="Proteomes" id="UP000233248"/>
    </source>
</evidence>
<evidence type="ECO:0000259" key="6">
    <source>
        <dbReference type="Pfam" id="PF08281"/>
    </source>
</evidence>
<evidence type="ECO:0000256" key="1">
    <source>
        <dbReference type="ARBA" id="ARBA00010641"/>
    </source>
</evidence>
<dbReference type="InterPro" id="IPR013325">
    <property type="entry name" value="RNA_pol_sigma_r2"/>
</dbReference>
<dbReference type="PANTHER" id="PTHR43133">
    <property type="entry name" value="RNA POLYMERASE ECF-TYPE SIGMA FACTO"/>
    <property type="match status" value="1"/>
</dbReference>
<gene>
    <name evidence="7" type="ORF">CP960_00825</name>
</gene>
<sequence length="160" mass="19057">MIDYYKEILNYVQKLTGDKEKAKDITQESYARIIEIEDKNQIKNHRAYLYRMAKNLLIDESRKNKNFFKIDYEEANFTIPKEQQPEELFYKQTQYIELLDLVQNLPKRSKQAFTLHVIQGFTRKEVAHKMNINISTVEKHITNATLKIKDRLENGQGEKA</sequence>
<protein>
    <submittedName>
        <fullName evidence="7">RNA polymerase subunit sigma</fullName>
    </submittedName>
</protein>
<dbReference type="Proteomes" id="UP000233248">
    <property type="component" value="Unassembled WGS sequence"/>
</dbReference>
<evidence type="ECO:0000259" key="5">
    <source>
        <dbReference type="Pfam" id="PF04542"/>
    </source>
</evidence>
<dbReference type="InterPro" id="IPR039425">
    <property type="entry name" value="RNA_pol_sigma-70-like"/>
</dbReference>
<dbReference type="RefSeq" id="WP_101183289.1">
    <property type="nucleotide sequence ID" value="NZ_CP031218.1"/>
</dbReference>
<dbReference type="EMBL" id="NXIF01000005">
    <property type="protein sequence ID" value="PKI82035.1"/>
    <property type="molecule type" value="Genomic_DNA"/>
</dbReference>
<feature type="domain" description="RNA polymerase sigma-70 region 2" evidence="5">
    <location>
        <begin position="4"/>
        <end position="65"/>
    </location>
</feature>
<evidence type="ECO:0000256" key="4">
    <source>
        <dbReference type="ARBA" id="ARBA00023163"/>
    </source>
</evidence>
<evidence type="ECO:0000256" key="3">
    <source>
        <dbReference type="ARBA" id="ARBA00023082"/>
    </source>
</evidence>
<dbReference type="Gene3D" id="1.10.10.10">
    <property type="entry name" value="Winged helix-like DNA-binding domain superfamily/Winged helix DNA-binding domain"/>
    <property type="match status" value="1"/>
</dbReference>
<dbReference type="InterPro" id="IPR013324">
    <property type="entry name" value="RNA_pol_sigma_r3/r4-like"/>
</dbReference>
<keyword evidence="2" id="KW-0805">Transcription regulation</keyword>
<dbReference type="Gene3D" id="1.10.1740.10">
    <property type="match status" value="1"/>
</dbReference>
<dbReference type="OrthoDB" id="5365776at2"/>
<keyword evidence="3" id="KW-0731">Sigma factor</keyword>
<name>A0A2N1J641_9BACT</name>
<dbReference type="AlphaFoldDB" id="A0A2N1J641"/>
<dbReference type="InterPro" id="IPR013249">
    <property type="entry name" value="RNA_pol_sigma70_r4_t2"/>
</dbReference>
<dbReference type="NCBIfam" id="TIGR02937">
    <property type="entry name" value="sigma70-ECF"/>
    <property type="match status" value="1"/>
</dbReference>
<dbReference type="InterPro" id="IPR007627">
    <property type="entry name" value="RNA_pol_sigma70_r2"/>
</dbReference>
<comment type="similarity">
    <text evidence="1">Belongs to the sigma-70 factor family. ECF subfamily.</text>
</comment>
<dbReference type="GO" id="GO:0003677">
    <property type="term" value="F:DNA binding"/>
    <property type="evidence" value="ECO:0007669"/>
    <property type="project" value="InterPro"/>
</dbReference>
<dbReference type="InterPro" id="IPR014284">
    <property type="entry name" value="RNA_pol_sigma-70_dom"/>
</dbReference>
<organism evidence="7 8">
    <name type="scientific">Malaciobacter halophilus</name>
    <dbReference type="NCBI Taxonomy" id="197482"/>
    <lineage>
        <taxon>Bacteria</taxon>
        <taxon>Pseudomonadati</taxon>
        <taxon>Campylobacterota</taxon>
        <taxon>Epsilonproteobacteria</taxon>
        <taxon>Campylobacterales</taxon>
        <taxon>Arcobacteraceae</taxon>
        <taxon>Malaciobacter</taxon>
    </lineage>
</organism>
<proteinExistence type="inferred from homology"/>
<dbReference type="GO" id="GO:0006352">
    <property type="term" value="P:DNA-templated transcription initiation"/>
    <property type="evidence" value="ECO:0007669"/>
    <property type="project" value="InterPro"/>
</dbReference>
<dbReference type="PANTHER" id="PTHR43133:SF63">
    <property type="entry name" value="RNA POLYMERASE SIGMA FACTOR FECI-RELATED"/>
    <property type="match status" value="1"/>
</dbReference>
<dbReference type="GO" id="GO:0016987">
    <property type="term" value="F:sigma factor activity"/>
    <property type="evidence" value="ECO:0007669"/>
    <property type="project" value="UniProtKB-KW"/>
</dbReference>
<keyword evidence="4" id="KW-0804">Transcription</keyword>
<dbReference type="Pfam" id="PF08281">
    <property type="entry name" value="Sigma70_r4_2"/>
    <property type="match status" value="1"/>
</dbReference>
<evidence type="ECO:0000256" key="2">
    <source>
        <dbReference type="ARBA" id="ARBA00023015"/>
    </source>
</evidence>